<gene>
    <name evidence="3" type="ORF">HGB41_03770</name>
</gene>
<dbReference type="PROSITE" id="PS51257">
    <property type="entry name" value="PROKAR_LIPOPROTEIN"/>
    <property type="match status" value="1"/>
</dbReference>
<dbReference type="AlphaFoldDB" id="A0A7Y2JW41"/>
<dbReference type="InterPro" id="IPR027843">
    <property type="entry name" value="DUF4440"/>
</dbReference>
<feature type="domain" description="DUF4440" evidence="2">
    <location>
        <begin position="42"/>
        <end position="148"/>
    </location>
</feature>
<dbReference type="SUPFAM" id="SSF54427">
    <property type="entry name" value="NTF2-like"/>
    <property type="match status" value="1"/>
</dbReference>
<evidence type="ECO:0000259" key="2">
    <source>
        <dbReference type="Pfam" id="PF14534"/>
    </source>
</evidence>
<evidence type="ECO:0000256" key="1">
    <source>
        <dbReference type="SAM" id="SignalP"/>
    </source>
</evidence>
<accession>A0A7Y2JW41</accession>
<evidence type="ECO:0000313" key="4">
    <source>
        <dbReference type="Proteomes" id="UP000533905"/>
    </source>
</evidence>
<dbReference type="EMBL" id="JABAIV010000001">
    <property type="protein sequence ID" value="NNG22117.1"/>
    <property type="molecule type" value="Genomic_DNA"/>
</dbReference>
<dbReference type="Gene3D" id="3.10.450.50">
    <property type="match status" value="1"/>
</dbReference>
<keyword evidence="1" id="KW-0732">Signal</keyword>
<name>A0A7Y2JW41_9BURK</name>
<organism evidence="3 4">
    <name type="scientific">Telluria aromaticivorans</name>
    <dbReference type="NCBI Taxonomy" id="2725995"/>
    <lineage>
        <taxon>Bacteria</taxon>
        <taxon>Pseudomonadati</taxon>
        <taxon>Pseudomonadota</taxon>
        <taxon>Betaproteobacteria</taxon>
        <taxon>Burkholderiales</taxon>
        <taxon>Oxalobacteraceae</taxon>
        <taxon>Telluria group</taxon>
        <taxon>Telluria</taxon>
    </lineage>
</organism>
<sequence>MKRLFSIAVLLAAQFLTSAACAAGAQSHRLTTAAESEIQSALLALERQRAGAILRRDTAVLRALMDRQYYHVESRGRVRSKTDLLTAIERDDIHFRVYETESTEIQVLDGGVTAIVTGIFRSQLAAAGSKLFRGRYVRVWVRQPDGWKNTSHQTTEIRPAQDNCQCD</sequence>
<protein>
    <submittedName>
        <fullName evidence="3">Nuclear transport factor 2 family protein</fullName>
    </submittedName>
</protein>
<dbReference type="RefSeq" id="WP_171081188.1">
    <property type="nucleotide sequence ID" value="NZ_JABAIV010000001.1"/>
</dbReference>
<dbReference type="InterPro" id="IPR032710">
    <property type="entry name" value="NTF2-like_dom_sf"/>
</dbReference>
<feature type="chain" id="PRO_5030847501" evidence="1">
    <location>
        <begin position="23"/>
        <end position="167"/>
    </location>
</feature>
<reference evidence="3 4" key="1">
    <citation type="submission" date="2020-04" db="EMBL/GenBank/DDBJ databases">
        <title>Massilia sp. nov., a cold adapted bacteria isolated from Arctic soil.</title>
        <authorList>
            <person name="Son J."/>
            <person name="Ka J.-O."/>
        </authorList>
    </citation>
    <scope>NUCLEOTIDE SEQUENCE [LARGE SCALE GENOMIC DNA]</scope>
    <source>
        <strain evidence="3 4">ML15P13</strain>
    </source>
</reference>
<evidence type="ECO:0000313" key="3">
    <source>
        <dbReference type="EMBL" id="NNG22117.1"/>
    </source>
</evidence>
<dbReference type="Pfam" id="PF14534">
    <property type="entry name" value="DUF4440"/>
    <property type="match status" value="1"/>
</dbReference>
<proteinExistence type="predicted"/>
<keyword evidence="4" id="KW-1185">Reference proteome</keyword>
<feature type="signal peptide" evidence="1">
    <location>
        <begin position="1"/>
        <end position="22"/>
    </location>
</feature>
<comment type="caution">
    <text evidence="3">The sequence shown here is derived from an EMBL/GenBank/DDBJ whole genome shotgun (WGS) entry which is preliminary data.</text>
</comment>
<dbReference type="Proteomes" id="UP000533905">
    <property type="component" value="Unassembled WGS sequence"/>
</dbReference>